<dbReference type="PANTHER" id="PTHR47326">
    <property type="entry name" value="TRANSPOSABLE ELEMENT TC3 TRANSPOSASE-LIKE PROTEIN"/>
    <property type="match status" value="1"/>
</dbReference>
<dbReference type="EMBL" id="BGPR01025440">
    <property type="protein sequence ID" value="GBN94335.1"/>
    <property type="molecule type" value="Genomic_DNA"/>
</dbReference>
<protein>
    <recommendedName>
        <fullName evidence="3">Transposable element Tc3 transposase</fullName>
    </recommendedName>
</protein>
<comment type="caution">
    <text evidence="1">The sequence shown here is derived from an EMBL/GenBank/DDBJ whole genome shotgun (WGS) entry which is preliminary data.</text>
</comment>
<dbReference type="InterPro" id="IPR036397">
    <property type="entry name" value="RNaseH_sf"/>
</dbReference>
<evidence type="ECO:0000313" key="1">
    <source>
        <dbReference type="EMBL" id="GBN94335.1"/>
    </source>
</evidence>
<dbReference type="GO" id="GO:0003676">
    <property type="term" value="F:nucleic acid binding"/>
    <property type="evidence" value="ECO:0007669"/>
    <property type="project" value="InterPro"/>
</dbReference>
<reference evidence="1 2" key="1">
    <citation type="journal article" date="2019" name="Sci. Rep.">
        <title>Orb-weaving spider Araneus ventricosus genome elucidates the spidroin gene catalogue.</title>
        <authorList>
            <person name="Kono N."/>
            <person name="Nakamura H."/>
            <person name="Ohtoshi R."/>
            <person name="Moran D.A.P."/>
            <person name="Shinohara A."/>
            <person name="Yoshida Y."/>
            <person name="Fujiwara M."/>
            <person name="Mori M."/>
            <person name="Tomita M."/>
            <person name="Arakawa K."/>
        </authorList>
    </citation>
    <scope>NUCLEOTIDE SEQUENCE [LARGE SCALE GENOMIC DNA]</scope>
</reference>
<dbReference type="PANTHER" id="PTHR47326:SF1">
    <property type="entry name" value="HTH PSQ-TYPE DOMAIN-CONTAINING PROTEIN"/>
    <property type="match status" value="1"/>
</dbReference>
<dbReference type="OrthoDB" id="6435261at2759"/>
<dbReference type="Proteomes" id="UP000499080">
    <property type="component" value="Unassembled WGS sequence"/>
</dbReference>
<keyword evidence="2" id="KW-1185">Reference proteome</keyword>
<proteinExistence type="predicted"/>
<evidence type="ECO:0000313" key="2">
    <source>
        <dbReference type="Proteomes" id="UP000499080"/>
    </source>
</evidence>
<name>A0A4Y2T5B0_ARAVE</name>
<dbReference type="AlphaFoldDB" id="A0A4Y2T5B0"/>
<sequence length="189" mass="22217">MFNRQNIHTWSLDNPRYAVEVRHQLYWSINVWCRIFNDRLIEPGFYEGTLTGQRYLELMQDVITNFVENLPLHQLSNAGFQLGGFPPHKISSVKQYLMETSQNQDIGYDGFVEWPPRSPDLTPLDFFSWGHIKRQVYATPPQTLQDLRRRITDACTSVTPAMLHNVQREIQSRVQMCIVANGEHFEQYK</sequence>
<dbReference type="Gene3D" id="3.30.420.10">
    <property type="entry name" value="Ribonuclease H-like superfamily/Ribonuclease H"/>
    <property type="match status" value="1"/>
</dbReference>
<gene>
    <name evidence="1" type="ORF">AVEN_47726_1</name>
</gene>
<accession>A0A4Y2T5B0</accession>
<organism evidence="1 2">
    <name type="scientific">Araneus ventricosus</name>
    <name type="common">Orbweaver spider</name>
    <name type="synonym">Epeira ventricosa</name>
    <dbReference type="NCBI Taxonomy" id="182803"/>
    <lineage>
        <taxon>Eukaryota</taxon>
        <taxon>Metazoa</taxon>
        <taxon>Ecdysozoa</taxon>
        <taxon>Arthropoda</taxon>
        <taxon>Chelicerata</taxon>
        <taxon>Arachnida</taxon>
        <taxon>Araneae</taxon>
        <taxon>Araneomorphae</taxon>
        <taxon>Entelegynae</taxon>
        <taxon>Araneoidea</taxon>
        <taxon>Araneidae</taxon>
        <taxon>Araneus</taxon>
    </lineage>
</organism>
<evidence type="ECO:0008006" key="3">
    <source>
        <dbReference type="Google" id="ProtNLM"/>
    </source>
</evidence>